<dbReference type="OrthoDB" id="9776685at2"/>
<sequence>MPATTETPLSKKPKIGRMKKVIIGLVIFIVLAILAVVGVATYVGWNLSHPERVEIDETPADHGLKFEEIGFKSKADDISLKGWWIPAQREGQEIQSTKAVVFSHGYGQSRLQAGNQILPLAKRLAEEGYHLLLFDYRASGESEGDAVTLGQYESQDLLSAFSFAQEDKGMEDVAVIGWSMGAASALLAVAQSNTVDVVIADSPFANLRQYLSSNLSHWSDLPDIPFTPVTMQVIPRLIGADIDEVSPIDAITQAENKAVYFIHGKNDDAIPYTDSEAIHASMGGKNELWIAENDGHVETVNELADEYADKVVRFLQENF</sequence>
<dbReference type="Proteomes" id="UP000242662">
    <property type="component" value="Unassembled WGS sequence"/>
</dbReference>
<feature type="domain" description="Serine aminopeptidase S33" evidence="2">
    <location>
        <begin position="97"/>
        <end position="217"/>
    </location>
</feature>
<dbReference type="STRING" id="1464122.SAMN05421737_10438"/>
<evidence type="ECO:0000313" key="4">
    <source>
        <dbReference type="Proteomes" id="UP000242662"/>
    </source>
</evidence>
<dbReference type="AlphaFoldDB" id="A0A1G6HK94"/>
<protein>
    <recommendedName>
        <fullName evidence="2">Serine aminopeptidase S33 domain-containing protein</fullName>
    </recommendedName>
</protein>
<evidence type="ECO:0000259" key="2">
    <source>
        <dbReference type="Pfam" id="PF12146"/>
    </source>
</evidence>
<dbReference type="InterPro" id="IPR052920">
    <property type="entry name" value="DNA-binding_regulatory"/>
</dbReference>
<dbReference type="InterPro" id="IPR029058">
    <property type="entry name" value="AB_hydrolase_fold"/>
</dbReference>
<dbReference type="SUPFAM" id="SSF53474">
    <property type="entry name" value="alpha/beta-Hydrolases"/>
    <property type="match status" value="1"/>
</dbReference>
<dbReference type="InterPro" id="IPR022742">
    <property type="entry name" value="Hydrolase_4"/>
</dbReference>
<dbReference type="PANTHER" id="PTHR43358">
    <property type="entry name" value="ALPHA/BETA-HYDROLASE"/>
    <property type="match status" value="1"/>
</dbReference>
<evidence type="ECO:0000256" key="1">
    <source>
        <dbReference type="SAM" id="Phobius"/>
    </source>
</evidence>
<dbReference type="PANTHER" id="PTHR43358:SF4">
    <property type="entry name" value="ALPHA_BETA HYDROLASE FOLD-1 DOMAIN-CONTAINING PROTEIN"/>
    <property type="match status" value="1"/>
</dbReference>
<keyword evidence="1" id="KW-1133">Transmembrane helix</keyword>
<keyword evidence="1" id="KW-0472">Membrane</keyword>
<dbReference type="EMBL" id="FMYM01000004">
    <property type="protein sequence ID" value="SDB94680.1"/>
    <property type="molecule type" value="Genomic_DNA"/>
</dbReference>
<dbReference type="Pfam" id="PF12146">
    <property type="entry name" value="Hydrolase_4"/>
    <property type="match status" value="1"/>
</dbReference>
<keyword evidence="1" id="KW-0812">Transmembrane</keyword>
<reference evidence="4" key="1">
    <citation type="submission" date="2016-09" db="EMBL/GenBank/DDBJ databases">
        <authorList>
            <person name="Varghese N."/>
            <person name="Submissions S."/>
        </authorList>
    </citation>
    <scope>NUCLEOTIDE SEQUENCE [LARGE SCALE GENOMIC DNA]</scope>
    <source>
        <strain evidence="4">25nlg</strain>
    </source>
</reference>
<organism evidence="3 4">
    <name type="scientific">Shouchella lonarensis</name>
    <dbReference type="NCBI Taxonomy" id="1464122"/>
    <lineage>
        <taxon>Bacteria</taxon>
        <taxon>Bacillati</taxon>
        <taxon>Bacillota</taxon>
        <taxon>Bacilli</taxon>
        <taxon>Bacillales</taxon>
        <taxon>Bacillaceae</taxon>
        <taxon>Shouchella</taxon>
    </lineage>
</organism>
<proteinExistence type="predicted"/>
<dbReference type="RefSeq" id="WP_090775174.1">
    <property type="nucleotide sequence ID" value="NZ_FMYM01000004.1"/>
</dbReference>
<name>A0A1G6HK94_9BACI</name>
<keyword evidence="4" id="KW-1185">Reference proteome</keyword>
<evidence type="ECO:0000313" key="3">
    <source>
        <dbReference type="EMBL" id="SDB94680.1"/>
    </source>
</evidence>
<dbReference type="Gene3D" id="3.40.50.1820">
    <property type="entry name" value="alpha/beta hydrolase"/>
    <property type="match status" value="1"/>
</dbReference>
<gene>
    <name evidence="3" type="ORF">SAMN05421737_10438</name>
</gene>
<feature type="transmembrane region" description="Helical" evidence="1">
    <location>
        <begin position="21"/>
        <end position="45"/>
    </location>
</feature>
<accession>A0A1G6HK94</accession>